<feature type="compositionally biased region" description="Polar residues" evidence="1">
    <location>
        <begin position="312"/>
        <end position="338"/>
    </location>
</feature>
<dbReference type="Gene3D" id="2.60.120.260">
    <property type="entry name" value="Galactose-binding domain-like"/>
    <property type="match status" value="1"/>
</dbReference>
<feature type="region of interest" description="Disordered" evidence="1">
    <location>
        <begin position="20"/>
        <end position="45"/>
    </location>
</feature>
<evidence type="ECO:0000256" key="1">
    <source>
        <dbReference type="SAM" id="MobiDB-lite"/>
    </source>
</evidence>
<dbReference type="Proteomes" id="UP000053477">
    <property type="component" value="Unassembled WGS sequence"/>
</dbReference>
<evidence type="ECO:0000313" key="3">
    <source>
        <dbReference type="EMBL" id="KLO13313.1"/>
    </source>
</evidence>
<feature type="compositionally biased region" description="Polar residues" evidence="1">
    <location>
        <begin position="355"/>
        <end position="385"/>
    </location>
</feature>
<accession>A0A0H2RV20</accession>
<feature type="compositionally biased region" description="Polar residues" evidence="1">
    <location>
        <begin position="260"/>
        <end position="283"/>
    </location>
</feature>
<proteinExistence type="predicted"/>
<protein>
    <submittedName>
        <fullName evidence="3">Uncharacterized protein</fullName>
    </submittedName>
</protein>
<keyword evidence="4" id="KW-1185">Reference proteome</keyword>
<evidence type="ECO:0000256" key="2">
    <source>
        <dbReference type="SAM" id="Phobius"/>
    </source>
</evidence>
<sequence>MSSRTSRVRSTNLIVGVRDTIFNNNQSGNGESEDTNGGSNNSCSQGSQFEAGDFVDLDDTNATVVYFGDWSIVTSNTVGSTTQHETFSQNASIFAPFSGSQITVVGTIPDGTDVLTANYTVDGGTPQTRAVPMSSGCTIPETSFFTLSGLMEGEHNISIMVVEVGSRPYMFDLFALDPKTLSVGDVEKTKSLDVGTIAGVAVAGILASILLCIAVSYFRRRSIRAQCKHSNSLTNEKLGDRESAILCACKLHKTNSVATSEDPTLSVSELESGSYAESETSSVLPPPFQKNHQRAPVQGQQSKQKNVFARTQVPSFPESVTTGATRGSGESTFTQSPPSYVDISVDESKLRYSGGRNNDGSNNVEGSLKSQRTSSGSSITAVLLS</sequence>
<dbReference type="OrthoDB" id="3265734at2759"/>
<keyword evidence="2" id="KW-1133">Transmembrane helix</keyword>
<feature type="compositionally biased region" description="Low complexity" evidence="1">
    <location>
        <begin position="36"/>
        <end position="45"/>
    </location>
</feature>
<gene>
    <name evidence="3" type="ORF">SCHPADRAFT_904257</name>
</gene>
<keyword evidence="2" id="KW-0812">Transmembrane</keyword>
<feature type="transmembrane region" description="Helical" evidence="2">
    <location>
        <begin position="197"/>
        <end position="218"/>
    </location>
</feature>
<evidence type="ECO:0000313" key="4">
    <source>
        <dbReference type="Proteomes" id="UP000053477"/>
    </source>
</evidence>
<dbReference type="EMBL" id="KQ085961">
    <property type="protein sequence ID" value="KLO13313.1"/>
    <property type="molecule type" value="Genomic_DNA"/>
</dbReference>
<name>A0A0H2RV20_9AGAM</name>
<feature type="compositionally biased region" description="Polar residues" evidence="1">
    <location>
        <begin position="21"/>
        <end position="30"/>
    </location>
</feature>
<feature type="region of interest" description="Disordered" evidence="1">
    <location>
        <begin position="260"/>
        <end position="385"/>
    </location>
</feature>
<organism evidence="3 4">
    <name type="scientific">Schizopora paradoxa</name>
    <dbReference type="NCBI Taxonomy" id="27342"/>
    <lineage>
        <taxon>Eukaryota</taxon>
        <taxon>Fungi</taxon>
        <taxon>Dikarya</taxon>
        <taxon>Basidiomycota</taxon>
        <taxon>Agaricomycotina</taxon>
        <taxon>Agaricomycetes</taxon>
        <taxon>Hymenochaetales</taxon>
        <taxon>Schizoporaceae</taxon>
        <taxon>Schizopora</taxon>
    </lineage>
</organism>
<dbReference type="InParanoid" id="A0A0H2RV20"/>
<dbReference type="AlphaFoldDB" id="A0A0H2RV20"/>
<reference evidence="3 4" key="1">
    <citation type="submission" date="2015-04" db="EMBL/GenBank/DDBJ databases">
        <title>Complete genome sequence of Schizopora paradoxa KUC8140, a cosmopolitan wood degrader in East Asia.</title>
        <authorList>
            <consortium name="DOE Joint Genome Institute"/>
            <person name="Min B."/>
            <person name="Park H."/>
            <person name="Jang Y."/>
            <person name="Kim J.-J."/>
            <person name="Kim K.H."/>
            <person name="Pangilinan J."/>
            <person name="Lipzen A."/>
            <person name="Riley R."/>
            <person name="Grigoriev I.V."/>
            <person name="Spatafora J.W."/>
            <person name="Choi I.-G."/>
        </authorList>
    </citation>
    <scope>NUCLEOTIDE SEQUENCE [LARGE SCALE GENOMIC DNA]</scope>
    <source>
        <strain evidence="3 4">KUC8140</strain>
    </source>
</reference>
<keyword evidence="2" id="KW-0472">Membrane</keyword>